<evidence type="ECO:0000313" key="1">
    <source>
        <dbReference type="EMBL" id="AYA99795.1"/>
    </source>
</evidence>
<accession>A0A385Q0R4</accession>
<dbReference type="RefSeq" id="WP_111526088.1">
    <property type="nucleotide sequence ID" value="NZ_CP032364.1"/>
</dbReference>
<dbReference type="KEGG" id="lua:D4A81_07545"/>
<dbReference type="OrthoDB" id="287203at2"/>
<reference evidence="1 2" key="1">
    <citation type="submission" date="2018-09" db="EMBL/GenBank/DDBJ databases">
        <title>Genome sequencing of Lachnoanaerobaculum umeaense DSM 23576.</title>
        <authorList>
            <person name="Kook J.-K."/>
            <person name="Park S.-N."/>
            <person name="Lim Y.K."/>
        </authorList>
    </citation>
    <scope>NUCLEOTIDE SEQUENCE [LARGE SCALE GENOMIC DNA]</scope>
    <source>
        <strain evidence="2">DSM 23576 \ CCUG 58757</strain>
    </source>
</reference>
<name>A0A385Q0R4_9FIRM</name>
<evidence type="ECO:0000313" key="2">
    <source>
        <dbReference type="Proteomes" id="UP000265562"/>
    </source>
</evidence>
<dbReference type="AlphaFoldDB" id="A0A385Q0R4"/>
<gene>
    <name evidence="1" type="ORF">D4A81_07545</name>
</gene>
<protein>
    <submittedName>
        <fullName evidence="1">Uncharacterized protein</fullName>
    </submittedName>
</protein>
<proteinExistence type="predicted"/>
<dbReference type="EMBL" id="CP032364">
    <property type="protein sequence ID" value="AYA99795.1"/>
    <property type="molecule type" value="Genomic_DNA"/>
</dbReference>
<dbReference type="Proteomes" id="UP000265562">
    <property type="component" value="Chromosome"/>
</dbReference>
<sequence>MAANIIAYLDPYKARHTSAFFKYAGLDVVISTNKDGEPLTDDEGNLLTHGRSRSDTEEYEYINKAGETATKKGLTYNPILKSKLIGVLASCIIKAKDPKYSKIYYDYKLRIQNTPKHANKSKGHQNSMALRYMIKSLLGDLWTCWRTKENLPVTPPYAVSKLDMNPHGFNY</sequence>
<keyword evidence="2" id="KW-1185">Reference proteome</keyword>
<organism evidence="1 2">
    <name type="scientific">Lachnoanaerobaculum umeaense</name>
    <dbReference type="NCBI Taxonomy" id="617123"/>
    <lineage>
        <taxon>Bacteria</taxon>
        <taxon>Bacillati</taxon>
        <taxon>Bacillota</taxon>
        <taxon>Clostridia</taxon>
        <taxon>Lachnospirales</taxon>
        <taxon>Lachnospiraceae</taxon>
        <taxon>Lachnoanaerobaculum</taxon>
    </lineage>
</organism>